<dbReference type="InterPro" id="IPR050348">
    <property type="entry name" value="Protein-Tyr_Phosphatase"/>
</dbReference>
<dbReference type="CDD" id="cd14543">
    <property type="entry name" value="PTPc-N9"/>
    <property type="match status" value="1"/>
</dbReference>
<feature type="domain" description="Tyrosine-protein phosphatase" evidence="10">
    <location>
        <begin position="289"/>
        <end position="559"/>
    </location>
</feature>
<protein>
    <recommendedName>
        <fullName evidence="9">Tyrosine-protein phosphatase non-receptor type 9</fullName>
        <ecNumber evidence="2">3.1.3.48</ecNumber>
    </recommendedName>
</protein>
<sequence>MATTLTAEEEQATKQFLEEINKWTTQHGVSPLSWEVAIKFLMARKFDVFRAIELFHSYRETRLKEGIVRLQPQEEPLRSELLSGKFTVLSVRDPSGASIALFTAKLHQPSKTGNHVVLQALFYLLDRAVESFETQRNGLVFIYDMAGSNYTHFELDLSKKILNMLKGAFPARLKKVFIVGAPVWFRVPYNLLSLLLKEKLRERVQMVKMTDLPQHLPRDCLPEHLGGVLPLDACGLNKHLLATQNGRSDPVDELVSIPVDGVSIHTVGPEALRLQELMDHVGALHRPGIYAEYEEIRKEAPSGTFHCALAPYNQDKNRYADVLCLDQTRVCLKARRNERSDYINASFMDGYKQKNAYIGTQGPLERTYGDFWRMVWEQNVLVIVMTTRTDEGGRKKCGQYWPLEEGGQEVYGPIAVVSQRVEKHSHYNKTTLELHNTENCEQRQVVHFQYLSWPDYGVPTSAVTLIDFLAAVKRHQKNAVITMGTQWSGHHLGPPVVVHCSAGIGRTGTFCALDICLSQLQDVGTLNVFQTVRRMRMHRAFCIQTPEQYYFCYTAIIEHVQRQGLLIDSQ</sequence>
<evidence type="ECO:0000259" key="11">
    <source>
        <dbReference type="PROSITE" id="PS50056"/>
    </source>
</evidence>
<organism evidence="13 14">
    <name type="scientific">Clupea harengus</name>
    <name type="common">Atlantic herring</name>
    <dbReference type="NCBI Taxonomy" id="7950"/>
    <lineage>
        <taxon>Eukaryota</taxon>
        <taxon>Metazoa</taxon>
        <taxon>Chordata</taxon>
        <taxon>Craniata</taxon>
        <taxon>Vertebrata</taxon>
        <taxon>Euteleostomi</taxon>
        <taxon>Actinopterygii</taxon>
        <taxon>Neopterygii</taxon>
        <taxon>Teleostei</taxon>
        <taxon>Clupei</taxon>
        <taxon>Clupeiformes</taxon>
        <taxon>Clupeoidei</taxon>
        <taxon>Clupeidae</taxon>
        <taxon>Clupea</taxon>
    </lineage>
</organism>
<dbReference type="OrthoDB" id="10051650at2759"/>
<dbReference type="Pfam" id="PF00102">
    <property type="entry name" value="Y_phosphatase"/>
    <property type="match status" value="1"/>
</dbReference>
<evidence type="ECO:0000256" key="2">
    <source>
        <dbReference type="ARBA" id="ARBA00013064"/>
    </source>
</evidence>
<dbReference type="SMART" id="SM01100">
    <property type="entry name" value="CRAL_TRIO_N"/>
    <property type="match status" value="1"/>
</dbReference>
<evidence type="ECO:0000256" key="5">
    <source>
        <dbReference type="ARBA" id="ARBA00022912"/>
    </source>
</evidence>
<dbReference type="CTD" id="100526653"/>
<dbReference type="InterPro" id="IPR003595">
    <property type="entry name" value="Tyr_Pase_cat"/>
</dbReference>
<dbReference type="KEGG" id="char:105895673"/>
<dbReference type="PROSITE" id="PS50056">
    <property type="entry name" value="TYR_PHOSPHATASE_2"/>
    <property type="match status" value="1"/>
</dbReference>
<dbReference type="PANTHER" id="PTHR19134">
    <property type="entry name" value="RECEPTOR-TYPE TYROSINE-PROTEIN PHOSPHATASE"/>
    <property type="match status" value="1"/>
</dbReference>
<evidence type="ECO:0000256" key="8">
    <source>
        <dbReference type="ARBA" id="ARBA00060781"/>
    </source>
</evidence>
<dbReference type="EC" id="3.1.3.48" evidence="2"/>
<dbReference type="InterPro" id="IPR016130">
    <property type="entry name" value="Tyr_Pase_AS"/>
</dbReference>
<dbReference type="SUPFAM" id="SSF52799">
    <property type="entry name" value="(Phosphotyrosine protein) phosphatases II"/>
    <property type="match status" value="1"/>
</dbReference>
<evidence type="ECO:0000256" key="4">
    <source>
        <dbReference type="ARBA" id="ARBA00022801"/>
    </source>
</evidence>
<dbReference type="SUPFAM" id="SSF46938">
    <property type="entry name" value="CRAL/TRIO N-terminal domain"/>
    <property type="match status" value="1"/>
</dbReference>
<dbReference type="RefSeq" id="XP_031420012.1">
    <property type="nucleotide sequence ID" value="XM_031564152.2"/>
</dbReference>
<dbReference type="PROSITE" id="PS50191">
    <property type="entry name" value="CRAL_TRIO"/>
    <property type="match status" value="1"/>
</dbReference>
<dbReference type="InterPro" id="IPR011074">
    <property type="entry name" value="CRAL/TRIO_N_dom"/>
</dbReference>
<dbReference type="InterPro" id="IPR029021">
    <property type="entry name" value="Prot-tyrosine_phosphatase-like"/>
</dbReference>
<keyword evidence="3" id="KW-0963">Cytoplasm</keyword>
<dbReference type="CDD" id="cd00170">
    <property type="entry name" value="SEC14"/>
    <property type="match status" value="1"/>
</dbReference>
<dbReference type="PROSITE" id="PS00383">
    <property type="entry name" value="TYR_PHOSPHATASE_1"/>
    <property type="match status" value="1"/>
</dbReference>
<comment type="similarity">
    <text evidence="8">Belongs to the protein-tyrosine phosphatase family. Non-receptor class 3 subfamily.</text>
</comment>
<dbReference type="Pfam" id="PF00650">
    <property type="entry name" value="CRAL_TRIO"/>
    <property type="match status" value="1"/>
</dbReference>
<dbReference type="SMART" id="SM00194">
    <property type="entry name" value="PTPc"/>
    <property type="match status" value="1"/>
</dbReference>
<evidence type="ECO:0000313" key="14">
    <source>
        <dbReference type="RefSeq" id="XP_031420012.1"/>
    </source>
</evidence>
<dbReference type="PROSITE" id="PS50055">
    <property type="entry name" value="TYR_PHOSPHATASE_PTP"/>
    <property type="match status" value="1"/>
</dbReference>
<feature type="domain" description="CRAL-TRIO" evidence="12">
    <location>
        <begin position="74"/>
        <end position="233"/>
    </location>
</feature>
<gene>
    <name evidence="14" type="primary">ptpn9a</name>
</gene>
<dbReference type="FunFam" id="3.40.525.10:FF:000005">
    <property type="entry name" value="Tyrosine-protein phosphatase non-receptor type 9"/>
    <property type="match status" value="1"/>
</dbReference>
<keyword evidence="5" id="KW-0904">Protein phosphatase</keyword>
<dbReference type="GO" id="GO:0005737">
    <property type="term" value="C:cytoplasm"/>
    <property type="evidence" value="ECO:0007669"/>
    <property type="project" value="UniProtKB-SubCell"/>
</dbReference>
<dbReference type="Gene3D" id="3.90.190.10">
    <property type="entry name" value="Protein tyrosine phosphatase superfamily"/>
    <property type="match status" value="1"/>
</dbReference>
<dbReference type="SMART" id="SM00516">
    <property type="entry name" value="SEC14"/>
    <property type="match status" value="1"/>
</dbReference>
<evidence type="ECO:0000256" key="7">
    <source>
        <dbReference type="ARBA" id="ARBA00055430"/>
    </source>
</evidence>
<keyword evidence="6" id="KW-0007">Acetylation</keyword>
<dbReference type="PANTHER" id="PTHR19134:SF285">
    <property type="entry name" value="TYROSINE-PROTEIN PHOSPHATASE NON-RECEPTOR TYPE 9"/>
    <property type="match status" value="1"/>
</dbReference>
<dbReference type="AlphaFoldDB" id="A0A6P8FA27"/>
<keyword evidence="4" id="KW-0378">Hydrolase</keyword>
<evidence type="ECO:0000256" key="1">
    <source>
        <dbReference type="ARBA" id="ARBA00004496"/>
    </source>
</evidence>
<dbReference type="Gene3D" id="3.40.525.10">
    <property type="entry name" value="CRAL-TRIO lipid binding domain"/>
    <property type="match status" value="1"/>
</dbReference>
<name>A0A6P8FA27_CLUHA</name>
<dbReference type="InterPro" id="IPR036273">
    <property type="entry name" value="CRAL/TRIO_N_dom_sf"/>
</dbReference>
<comment type="function">
    <text evidence="7">Protein-tyrosine phosphatase that could participate in the transfer of hydrophobic ligands or in functions of the Golgi apparatus.</text>
</comment>
<dbReference type="PRINTS" id="PR00700">
    <property type="entry name" value="PRTYPHPHTASE"/>
</dbReference>
<dbReference type="Proteomes" id="UP000515152">
    <property type="component" value="Chromosome 3"/>
</dbReference>
<dbReference type="Gene3D" id="1.10.8.20">
    <property type="entry name" value="N-terminal domain of phosphatidylinositol transfer protein sec14p"/>
    <property type="match status" value="1"/>
</dbReference>
<proteinExistence type="inferred from homology"/>
<keyword evidence="13" id="KW-1185">Reference proteome</keyword>
<dbReference type="InterPro" id="IPR036865">
    <property type="entry name" value="CRAL-TRIO_dom_sf"/>
</dbReference>
<evidence type="ECO:0000256" key="6">
    <source>
        <dbReference type="ARBA" id="ARBA00022990"/>
    </source>
</evidence>
<reference evidence="14" key="1">
    <citation type="submission" date="2025-08" db="UniProtKB">
        <authorList>
            <consortium name="RefSeq"/>
        </authorList>
    </citation>
    <scope>IDENTIFICATION</scope>
</reference>
<evidence type="ECO:0000313" key="13">
    <source>
        <dbReference type="Proteomes" id="UP000515152"/>
    </source>
</evidence>
<dbReference type="SUPFAM" id="SSF52087">
    <property type="entry name" value="CRAL/TRIO domain"/>
    <property type="match status" value="1"/>
</dbReference>
<dbReference type="SMART" id="SM00404">
    <property type="entry name" value="PTPc_motif"/>
    <property type="match status" value="1"/>
</dbReference>
<evidence type="ECO:0000259" key="12">
    <source>
        <dbReference type="PROSITE" id="PS50191"/>
    </source>
</evidence>
<dbReference type="InterPro" id="IPR000242">
    <property type="entry name" value="PTP_cat"/>
</dbReference>
<evidence type="ECO:0000259" key="10">
    <source>
        <dbReference type="PROSITE" id="PS50055"/>
    </source>
</evidence>
<dbReference type="GO" id="GO:0004725">
    <property type="term" value="F:protein tyrosine phosphatase activity"/>
    <property type="evidence" value="ECO:0007669"/>
    <property type="project" value="UniProtKB-EC"/>
</dbReference>
<dbReference type="InterPro" id="IPR000387">
    <property type="entry name" value="Tyr_Pase_dom"/>
</dbReference>
<feature type="domain" description="Tyrosine specific protein phosphatases" evidence="11">
    <location>
        <begin position="466"/>
        <end position="550"/>
    </location>
</feature>
<comment type="subcellular location">
    <subcellularLocation>
        <location evidence="1">Cytoplasm</location>
    </subcellularLocation>
</comment>
<evidence type="ECO:0000256" key="9">
    <source>
        <dbReference type="ARBA" id="ARBA00069781"/>
    </source>
</evidence>
<evidence type="ECO:0000256" key="3">
    <source>
        <dbReference type="ARBA" id="ARBA00022490"/>
    </source>
</evidence>
<accession>A0A6P8FA27</accession>
<dbReference type="GeneID" id="105895673"/>
<dbReference type="InterPro" id="IPR001251">
    <property type="entry name" value="CRAL-TRIO_dom"/>
</dbReference>
<dbReference type="FunFam" id="3.90.190.10:FF:000026">
    <property type="entry name" value="tyrosine-protein phosphatase non-receptor type 9"/>
    <property type="match status" value="1"/>
</dbReference>